<evidence type="ECO:0000313" key="3">
    <source>
        <dbReference type="Proteomes" id="UP000293719"/>
    </source>
</evidence>
<evidence type="ECO:0000256" key="1">
    <source>
        <dbReference type="SAM" id="SignalP"/>
    </source>
</evidence>
<feature type="chain" id="PRO_5020548609" description="UrcA family protein" evidence="1">
    <location>
        <begin position="22"/>
        <end position="103"/>
    </location>
</feature>
<proteinExistence type="predicted"/>
<dbReference type="AlphaFoldDB" id="A0A4P6UZU3"/>
<keyword evidence="3" id="KW-1185">Reference proteome</keyword>
<dbReference type="Proteomes" id="UP000293719">
    <property type="component" value="Chromosome"/>
</dbReference>
<dbReference type="RefSeq" id="WP_131615575.1">
    <property type="nucleotide sequence ID" value="NZ_CP036532.1"/>
</dbReference>
<dbReference type="EMBL" id="CP036532">
    <property type="protein sequence ID" value="QBK29864.1"/>
    <property type="molecule type" value="Genomic_DNA"/>
</dbReference>
<reference evidence="2 3" key="1">
    <citation type="journal article" date="2017" name="Int. J. Syst. Evol. Microbiol.">
        <title>Roseitalea porphyridii gen. nov., sp. nov., isolated from a red alga, and reclassification of Hoeflea suaedae Chung et al. 2013 as Pseudohoeflea suaedae gen. nov., comb. nov.</title>
        <authorList>
            <person name="Hyeon J.W."/>
            <person name="Jeong S.E."/>
            <person name="Baek K."/>
            <person name="Jeon C.O."/>
        </authorList>
    </citation>
    <scope>NUCLEOTIDE SEQUENCE [LARGE SCALE GENOMIC DNA]</scope>
    <source>
        <strain evidence="2 3">MA7-20</strain>
    </source>
</reference>
<dbReference type="OrthoDB" id="9953661at2"/>
<accession>A0A4P6UZU3</accession>
<evidence type="ECO:0000313" key="2">
    <source>
        <dbReference type="EMBL" id="QBK29864.1"/>
    </source>
</evidence>
<keyword evidence="1" id="KW-0732">Signal</keyword>
<dbReference type="GeneID" id="90766482"/>
<organism evidence="2 3">
    <name type="scientific">Roseitalea porphyridii</name>
    <dbReference type="NCBI Taxonomy" id="1852022"/>
    <lineage>
        <taxon>Bacteria</taxon>
        <taxon>Pseudomonadati</taxon>
        <taxon>Pseudomonadota</taxon>
        <taxon>Alphaproteobacteria</taxon>
        <taxon>Hyphomicrobiales</taxon>
        <taxon>Ahrensiaceae</taxon>
        <taxon>Roseitalea</taxon>
    </lineage>
</organism>
<dbReference type="KEGG" id="rpod:E0E05_04170"/>
<feature type="signal peptide" evidence="1">
    <location>
        <begin position="1"/>
        <end position="21"/>
    </location>
</feature>
<gene>
    <name evidence="2" type="ORF">E0E05_04170</name>
</gene>
<name>A0A4P6UZU3_9HYPH</name>
<evidence type="ECO:0008006" key="4">
    <source>
        <dbReference type="Google" id="ProtNLM"/>
    </source>
</evidence>
<sequence>MIKTFATTIAASALMMGAAFAQSTALDPEPWPMMDDMEMSDDAIGIFADDEGMVREFDDFAMRYSEADDDMRAEAKRICEAYAGDDTVTSTRVRNRCLSVIDQ</sequence>
<protein>
    <recommendedName>
        <fullName evidence="4">UrcA family protein</fullName>
    </recommendedName>
</protein>